<dbReference type="RefSeq" id="XP_033677151.1">
    <property type="nucleotide sequence ID" value="XM_033820222.1"/>
</dbReference>
<name>A0A6A6HVS0_9PLEO</name>
<protein>
    <submittedName>
        <fullName evidence="2">Uncharacterized protein</fullName>
    </submittedName>
</protein>
<organism evidence="2 3">
    <name type="scientific">Trematosphaeria pertusa</name>
    <dbReference type="NCBI Taxonomy" id="390896"/>
    <lineage>
        <taxon>Eukaryota</taxon>
        <taxon>Fungi</taxon>
        <taxon>Dikarya</taxon>
        <taxon>Ascomycota</taxon>
        <taxon>Pezizomycotina</taxon>
        <taxon>Dothideomycetes</taxon>
        <taxon>Pleosporomycetidae</taxon>
        <taxon>Pleosporales</taxon>
        <taxon>Massarineae</taxon>
        <taxon>Trematosphaeriaceae</taxon>
        <taxon>Trematosphaeria</taxon>
    </lineage>
</organism>
<accession>A0A6A6HVS0</accession>
<feature type="compositionally biased region" description="Basic and acidic residues" evidence="1">
    <location>
        <begin position="8"/>
        <end position="24"/>
    </location>
</feature>
<dbReference type="Proteomes" id="UP000800094">
    <property type="component" value="Unassembled WGS sequence"/>
</dbReference>
<dbReference type="EMBL" id="ML987209">
    <property type="protein sequence ID" value="KAF2242147.1"/>
    <property type="molecule type" value="Genomic_DNA"/>
</dbReference>
<proteinExistence type="predicted"/>
<evidence type="ECO:0000313" key="3">
    <source>
        <dbReference type="Proteomes" id="UP000800094"/>
    </source>
</evidence>
<evidence type="ECO:0000256" key="1">
    <source>
        <dbReference type="SAM" id="MobiDB-lite"/>
    </source>
</evidence>
<dbReference type="GeneID" id="54573552"/>
<keyword evidence="3" id="KW-1185">Reference proteome</keyword>
<dbReference type="AlphaFoldDB" id="A0A6A6HVS0"/>
<sequence>MQTGCSADGERREMQWSHQSREKGSAGALDGTQVLCTGARLRSSLGTVRARVPTRREVRCQLSGLWCHWRAPDRHLRFYLQTVLPHYSCCRASSAHDMFLLARALPFPPPPNKCAP</sequence>
<reference evidence="2" key="1">
    <citation type="journal article" date="2020" name="Stud. Mycol.">
        <title>101 Dothideomycetes genomes: a test case for predicting lifestyles and emergence of pathogens.</title>
        <authorList>
            <person name="Haridas S."/>
            <person name="Albert R."/>
            <person name="Binder M."/>
            <person name="Bloem J."/>
            <person name="Labutti K."/>
            <person name="Salamov A."/>
            <person name="Andreopoulos B."/>
            <person name="Baker S."/>
            <person name="Barry K."/>
            <person name="Bills G."/>
            <person name="Bluhm B."/>
            <person name="Cannon C."/>
            <person name="Castanera R."/>
            <person name="Culley D."/>
            <person name="Daum C."/>
            <person name="Ezra D."/>
            <person name="Gonzalez J."/>
            <person name="Henrissat B."/>
            <person name="Kuo A."/>
            <person name="Liang C."/>
            <person name="Lipzen A."/>
            <person name="Lutzoni F."/>
            <person name="Magnuson J."/>
            <person name="Mondo S."/>
            <person name="Nolan M."/>
            <person name="Ohm R."/>
            <person name="Pangilinan J."/>
            <person name="Park H.-J."/>
            <person name="Ramirez L."/>
            <person name="Alfaro M."/>
            <person name="Sun H."/>
            <person name="Tritt A."/>
            <person name="Yoshinaga Y."/>
            <person name="Zwiers L.-H."/>
            <person name="Turgeon B."/>
            <person name="Goodwin S."/>
            <person name="Spatafora J."/>
            <person name="Crous P."/>
            <person name="Grigoriev I."/>
        </authorList>
    </citation>
    <scope>NUCLEOTIDE SEQUENCE</scope>
    <source>
        <strain evidence="2">CBS 122368</strain>
    </source>
</reference>
<gene>
    <name evidence="2" type="ORF">BU26DRAFT_167195</name>
</gene>
<feature type="region of interest" description="Disordered" evidence="1">
    <location>
        <begin position="1"/>
        <end position="27"/>
    </location>
</feature>
<evidence type="ECO:0000313" key="2">
    <source>
        <dbReference type="EMBL" id="KAF2242147.1"/>
    </source>
</evidence>